<evidence type="ECO:0000313" key="1">
    <source>
        <dbReference type="EMBL" id="MFC3764883.1"/>
    </source>
</evidence>
<sequence>MSEPSADLARLDRLVGTWRAAGGTGGTVTYEWMDGRFFLLQRVALEQNGQTITGLEVIGHEHKYGEEPSADIKSRFYGSEGGTLDYVYELIDDKLTIWMGERGSPAYYAGTFTDDDTITGAWVYPGGGGYDAIMTRVKD</sequence>
<reference evidence="2" key="1">
    <citation type="journal article" date="2019" name="Int. J. Syst. Evol. Microbiol.">
        <title>The Global Catalogue of Microorganisms (GCM) 10K type strain sequencing project: providing services to taxonomists for standard genome sequencing and annotation.</title>
        <authorList>
            <consortium name="The Broad Institute Genomics Platform"/>
            <consortium name="The Broad Institute Genome Sequencing Center for Infectious Disease"/>
            <person name="Wu L."/>
            <person name="Ma J."/>
        </authorList>
    </citation>
    <scope>NUCLEOTIDE SEQUENCE [LARGE SCALE GENOMIC DNA]</scope>
    <source>
        <strain evidence="2">CGMCC 4.7241</strain>
    </source>
</reference>
<evidence type="ECO:0008006" key="3">
    <source>
        <dbReference type="Google" id="ProtNLM"/>
    </source>
</evidence>
<accession>A0ABV7YIZ2</accession>
<keyword evidence="2" id="KW-1185">Reference proteome</keyword>
<dbReference type="RefSeq" id="WP_205119435.1">
    <property type="nucleotide sequence ID" value="NZ_JAFBCM010000001.1"/>
</dbReference>
<name>A0ABV7YIZ2_9ACTN</name>
<dbReference type="Proteomes" id="UP001595699">
    <property type="component" value="Unassembled WGS sequence"/>
</dbReference>
<comment type="caution">
    <text evidence="1">The sequence shown here is derived from an EMBL/GenBank/DDBJ whole genome shotgun (WGS) entry which is preliminary data.</text>
</comment>
<proteinExistence type="predicted"/>
<protein>
    <recommendedName>
        <fullName evidence="3">DUF1579 domain-containing protein</fullName>
    </recommendedName>
</protein>
<gene>
    <name evidence="1" type="ORF">ACFOUW_28875</name>
</gene>
<organism evidence="1 2">
    <name type="scientific">Tenggerimyces flavus</name>
    <dbReference type="NCBI Taxonomy" id="1708749"/>
    <lineage>
        <taxon>Bacteria</taxon>
        <taxon>Bacillati</taxon>
        <taxon>Actinomycetota</taxon>
        <taxon>Actinomycetes</taxon>
        <taxon>Propionibacteriales</taxon>
        <taxon>Nocardioidaceae</taxon>
        <taxon>Tenggerimyces</taxon>
    </lineage>
</organism>
<dbReference type="EMBL" id="JBHRZH010000036">
    <property type="protein sequence ID" value="MFC3764883.1"/>
    <property type="molecule type" value="Genomic_DNA"/>
</dbReference>
<evidence type="ECO:0000313" key="2">
    <source>
        <dbReference type="Proteomes" id="UP001595699"/>
    </source>
</evidence>